<feature type="non-terminal residue" evidence="1">
    <location>
        <position position="76"/>
    </location>
</feature>
<evidence type="ECO:0000313" key="2">
    <source>
        <dbReference type="EMBL" id="CAL1154440.1"/>
    </source>
</evidence>
<reference evidence="1" key="1">
    <citation type="submission" date="2022-10" db="EMBL/GenBank/DDBJ databases">
        <authorList>
            <person name="Chen Y."/>
            <person name="Dougan E. K."/>
            <person name="Chan C."/>
            <person name="Rhodes N."/>
            <person name="Thang M."/>
        </authorList>
    </citation>
    <scope>NUCLEOTIDE SEQUENCE</scope>
</reference>
<dbReference type="EMBL" id="CAMXCT010002881">
    <property type="protein sequence ID" value="CAI4001065.1"/>
    <property type="molecule type" value="Genomic_DNA"/>
</dbReference>
<gene>
    <name evidence="1" type="ORF">C1SCF055_LOCUS27141</name>
</gene>
<accession>A0A9P1D122</accession>
<protein>
    <submittedName>
        <fullName evidence="1">Uncharacterized protein</fullName>
    </submittedName>
</protein>
<organism evidence="1">
    <name type="scientific">Cladocopium goreaui</name>
    <dbReference type="NCBI Taxonomy" id="2562237"/>
    <lineage>
        <taxon>Eukaryota</taxon>
        <taxon>Sar</taxon>
        <taxon>Alveolata</taxon>
        <taxon>Dinophyceae</taxon>
        <taxon>Suessiales</taxon>
        <taxon>Symbiodiniaceae</taxon>
        <taxon>Cladocopium</taxon>
    </lineage>
</organism>
<dbReference type="AlphaFoldDB" id="A0A9P1D122"/>
<dbReference type="Proteomes" id="UP001152797">
    <property type="component" value="Unassembled WGS sequence"/>
</dbReference>
<dbReference type="EMBL" id="CAMXCT020002881">
    <property type="protein sequence ID" value="CAL1154440.1"/>
    <property type="molecule type" value="Genomic_DNA"/>
</dbReference>
<proteinExistence type="predicted"/>
<name>A0A9P1D122_9DINO</name>
<keyword evidence="3" id="KW-1185">Reference proteome</keyword>
<comment type="caution">
    <text evidence="1">The sequence shown here is derived from an EMBL/GenBank/DDBJ whole genome shotgun (WGS) entry which is preliminary data.</text>
</comment>
<evidence type="ECO:0000313" key="3">
    <source>
        <dbReference type="Proteomes" id="UP001152797"/>
    </source>
</evidence>
<sequence length="76" mass="7845">MMAVRYSDFSGGAAAGSWGVATWTPPAARKLPGIVRLVRGGTGPLALNYAMVGNAHVHPANLDRPCMPWISGPDGA</sequence>
<dbReference type="EMBL" id="CAMXCT030002881">
    <property type="protein sequence ID" value="CAL4788377.1"/>
    <property type="molecule type" value="Genomic_DNA"/>
</dbReference>
<reference evidence="2" key="2">
    <citation type="submission" date="2024-04" db="EMBL/GenBank/DDBJ databases">
        <authorList>
            <person name="Chen Y."/>
            <person name="Shah S."/>
            <person name="Dougan E. K."/>
            <person name="Thang M."/>
            <person name="Chan C."/>
        </authorList>
    </citation>
    <scope>NUCLEOTIDE SEQUENCE [LARGE SCALE GENOMIC DNA]</scope>
</reference>
<evidence type="ECO:0000313" key="1">
    <source>
        <dbReference type="EMBL" id="CAI4001065.1"/>
    </source>
</evidence>